<comment type="cofactor">
    <cofactor evidence="1">
        <name>Zn(2+)</name>
        <dbReference type="ChEBI" id="CHEBI:29105"/>
    </cofactor>
</comment>
<evidence type="ECO:0000256" key="10">
    <source>
        <dbReference type="ARBA" id="ARBA00022989"/>
    </source>
</evidence>
<dbReference type="RefSeq" id="WP_093426965.1">
    <property type="nucleotide sequence ID" value="NZ_FOMJ01000001.1"/>
</dbReference>
<dbReference type="Pfam" id="PF02163">
    <property type="entry name" value="Peptidase_M50"/>
    <property type="match status" value="2"/>
</dbReference>
<keyword evidence="7" id="KW-0479">Metal-binding</keyword>
<dbReference type="InterPro" id="IPR044537">
    <property type="entry name" value="Rip2-like"/>
</dbReference>
<comment type="similarity">
    <text evidence="3">Belongs to the peptidase M50B family.</text>
</comment>
<dbReference type="EMBL" id="FOMJ01000001">
    <property type="protein sequence ID" value="SFC97200.1"/>
    <property type="molecule type" value="Genomic_DNA"/>
</dbReference>
<feature type="transmembrane region" description="Helical" evidence="13">
    <location>
        <begin position="185"/>
        <end position="204"/>
    </location>
</feature>
<evidence type="ECO:0000256" key="13">
    <source>
        <dbReference type="SAM" id="Phobius"/>
    </source>
</evidence>
<comment type="subcellular location">
    <subcellularLocation>
        <location evidence="2">Cell membrane</location>
        <topology evidence="2">Multi-pass membrane protein</topology>
    </subcellularLocation>
</comment>
<evidence type="ECO:0000256" key="1">
    <source>
        <dbReference type="ARBA" id="ARBA00001947"/>
    </source>
</evidence>
<feature type="transmembrane region" description="Helical" evidence="13">
    <location>
        <begin position="12"/>
        <end position="37"/>
    </location>
</feature>
<keyword evidence="9" id="KW-0862">Zinc</keyword>
<dbReference type="AlphaFoldDB" id="A0A1I1NTY3"/>
<dbReference type="GO" id="GO:0006508">
    <property type="term" value="P:proteolysis"/>
    <property type="evidence" value="ECO:0007669"/>
    <property type="project" value="UniProtKB-KW"/>
</dbReference>
<protein>
    <submittedName>
        <fullName evidence="15">Zn-dependent protease (Includes SpoIVFB)</fullName>
    </submittedName>
</protein>
<evidence type="ECO:0000256" key="3">
    <source>
        <dbReference type="ARBA" id="ARBA00007931"/>
    </source>
</evidence>
<feature type="transmembrane region" description="Helical" evidence="13">
    <location>
        <begin position="58"/>
        <end position="81"/>
    </location>
</feature>
<evidence type="ECO:0000256" key="5">
    <source>
        <dbReference type="ARBA" id="ARBA00022670"/>
    </source>
</evidence>
<evidence type="ECO:0000313" key="15">
    <source>
        <dbReference type="EMBL" id="SFC97200.1"/>
    </source>
</evidence>
<dbReference type="CDD" id="cd06158">
    <property type="entry name" value="S2P-M50_like_1"/>
    <property type="match status" value="1"/>
</dbReference>
<keyword evidence="4" id="KW-1003">Cell membrane</keyword>
<proteinExistence type="inferred from homology"/>
<dbReference type="InterPro" id="IPR052348">
    <property type="entry name" value="Metallopeptidase_M50B"/>
</dbReference>
<dbReference type="GO" id="GO:0008237">
    <property type="term" value="F:metallopeptidase activity"/>
    <property type="evidence" value="ECO:0007669"/>
    <property type="project" value="UniProtKB-KW"/>
</dbReference>
<evidence type="ECO:0000256" key="7">
    <source>
        <dbReference type="ARBA" id="ARBA00022723"/>
    </source>
</evidence>
<gene>
    <name evidence="15" type="ORF">SAMN05660831_00286</name>
</gene>
<evidence type="ECO:0000256" key="8">
    <source>
        <dbReference type="ARBA" id="ARBA00022801"/>
    </source>
</evidence>
<dbReference type="Proteomes" id="UP000198611">
    <property type="component" value="Unassembled WGS sequence"/>
</dbReference>
<evidence type="ECO:0000259" key="14">
    <source>
        <dbReference type="Pfam" id="PF02163"/>
    </source>
</evidence>
<name>A0A1I1NTY3_9GAMM</name>
<keyword evidence="5 15" id="KW-0645">Protease</keyword>
<keyword evidence="8" id="KW-0378">Hydrolase</keyword>
<sequence>MLDQLSVVQTIAVVALPLLFAIVVHEVAHGWAALALGDRTAEMLGRLSLNPVRHIDPFGTVILPLGLVITASLAGAPPFVFGWAKPVPVTWENLARPRRDMALVALAGPSSNLIMALLWGLVAKAGYALGPGIGDFLVLMGMSGVVVNLVIGLLNLVPIPPLDGSRLVSAVLPASAVATYNRAESWGVVVLLLLLIFGFLDPILGPAVTGLRHGIHQFIGL</sequence>
<keyword evidence="11" id="KW-0482">Metalloprotease</keyword>
<dbReference type="STRING" id="1123397.SAMN05660831_00286"/>
<feature type="transmembrane region" description="Helical" evidence="13">
    <location>
        <begin position="134"/>
        <end position="157"/>
    </location>
</feature>
<feature type="transmembrane region" description="Helical" evidence="13">
    <location>
        <begin position="101"/>
        <end position="122"/>
    </location>
</feature>
<evidence type="ECO:0000313" key="16">
    <source>
        <dbReference type="Proteomes" id="UP000198611"/>
    </source>
</evidence>
<dbReference type="PANTHER" id="PTHR35864">
    <property type="entry name" value="ZINC METALLOPROTEASE MJ0611-RELATED"/>
    <property type="match status" value="1"/>
</dbReference>
<dbReference type="PANTHER" id="PTHR35864:SF1">
    <property type="entry name" value="ZINC METALLOPROTEASE YWHC-RELATED"/>
    <property type="match status" value="1"/>
</dbReference>
<dbReference type="OrthoDB" id="9800627at2"/>
<evidence type="ECO:0000256" key="9">
    <source>
        <dbReference type="ARBA" id="ARBA00022833"/>
    </source>
</evidence>
<evidence type="ECO:0000256" key="12">
    <source>
        <dbReference type="ARBA" id="ARBA00023136"/>
    </source>
</evidence>
<evidence type="ECO:0000256" key="4">
    <source>
        <dbReference type="ARBA" id="ARBA00022475"/>
    </source>
</evidence>
<feature type="domain" description="Peptidase M50" evidence="14">
    <location>
        <begin position="15"/>
        <end position="123"/>
    </location>
</feature>
<keyword evidence="16" id="KW-1185">Reference proteome</keyword>
<reference evidence="15 16" key="1">
    <citation type="submission" date="2016-10" db="EMBL/GenBank/DDBJ databases">
        <authorList>
            <person name="de Groot N.N."/>
        </authorList>
    </citation>
    <scope>NUCLEOTIDE SEQUENCE [LARGE SCALE GENOMIC DNA]</scope>
    <source>
        <strain evidence="15 16">HL3</strain>
    </source>
</reference>
<accession>A0A1I1NTY3</accession>
<dbReference type="GO" id="GO:0005886">
    <property type="term" value="C:plasma membrane"/>
    <property type="evidence" value="ECO:0007669"/>
    <property type="project" value="UniProtKB-SubCell"/>
</dbReference>
<keyword evidence="6 13" id="KW-0812">Transmembrane</keyword>
<feature type="domain" description="Peptidase M50" evidence="14">
    <location>
        <begin position="145"/>
        <end position="196"/>
    </location>
</feature>
<organism evidence="15 16">
    <name type="scientific">Thiohalospira halophila DSM 15071</name>
    <dbReference type="NCBI Taxonomy" id="1123397"/>
    <lineage>
        <taxon>Bacteria</taxon>
        <taxon>Pseudomonadati</taxon>
        <taxon>Pseudomonadota</taxon>
        <taxon>Gammaproteobacteria</taxon>
        <taxon>Thiohalospirales</taxon>
        <taxon>Thiohalospiraceae</taxon>
        <taxon>Thiohalospira</taxon>
    </lineage>
</organism>
<keyword evidence="10 13" id="KW-1133">Transmembrane helix</keyword>
<evidence type="ECO:0000256" key="11">
    <source>
        <dbReference type="ARBA" id="ARBA00023049"/>
    </source>
</evidence>
<evidence type="ECO:0000256" key="2">
    <source>
        <dbReference type="ARBA" id="ARBA00004651"/>
    </source>
</evidence>
<dbReference type="GO" id="GO:0046872">
    <property type="term" value="F:metal ion binding"/>
    <property type="evidence" value="ECO:0007669"/>
    <property type="project" value="UniProtKB-KW"/>
</dbReference>
<dbReference type="InterPro" id="IPR008915">
    <property type="entry name" value="Peptidase_M50"/>
</dbReference>
<keyword evidence="12 13" id="KW-0472">Membrane</keyword>
<evidence type="ECO:0000256" key="6">
    <source>
        <dbReference type="ARBA" id="ARBA00022692"/>
    </source>
</evidence>